<dbReference type="InterPro" id="IPR004089">
    <property type="entry name" value="MCPsignal_dom"/>
</dbReference>
<evidence type="ECO:0000256" key="6">
    <source>
        <dbReference type="PROSITE-ProRule" id="PRU00284"/>
    </source>
</evidence>
<keyword evidence="11" id="KW-1185">Reference proteome</keyword>
<feature type="domain" description="HAMP" evidence="9">
    <location>
        <begin position="204"/>
        <end position="257"/>
    </location>
</feature>
<dbReference type="EMBL" id="LVJI01000027">
    <property type="protein sequence ID" value="OAB43575.1"/>
    <property type="molecule type" value="Genomic_DNA"/>
</dbReference>
<dbReference type="PROSITE" id="PS50111">
    <property type="entry name" value="CHEMOTAXIS_TRANSDUC_2"/>
    <property type="match status" value="1"/>
</dbReference>
<dbReference type="SMART" id="SM00304">
    <property type="entry name" value="HAMP"/>
    <property type="match status" value="1"/>
</dbReference>
<dbReference type="PROSITE" id="PS50885">
    <property type="entry name" value="HAMP"/>
    <property type="match status" value="1"/>
</dbReference>
<dbReference type="Pfam" id="PF00672">
    <property type="entry name" value="HAMP"/>
    <property type="match status" value="1"/>
</dbReference>
<comment type="caution">
    <text evidence="10">The sequence shown here is derived from an EMBL/GenBank/DDBJ whole genome shotgun (WGS) entry which is preliminary data.</text>
</comment>
<dbReference type="InterPro" id="IPR024478">
    <property type="entry name" value="HlyB_4HB_MCP"/>
</dbReference>
<dbReference type="GO" id="GO:0005886">
    <property type="term" value="C:plasma membrane"/>
    <property type="evidence" value="ECO:0007669"/>
    <property type="project" value="UniProtKB-SubCell"/>
</dbReference>
<dbReference type="Pfam" id="PF00015">
    <property type="entry name" value="MCPsignal"/>
    <property type="match status" value="1"/>
</dbReference>
<feature type="transmembrane region" description="Helical" evidence="7">
    <location>
        <begin position="184"/>
        <end position="203"/>
    </location>
</feature>
<keyword evidence="4 6" id="KW-0807">Transducer</keyword>
<proteinExistence type="inferred from homology"/>
<dbReference type="CDD" id="cd06225">
    <property type="entry name" value="HAMP"/>
    <property type="match status" value="1"/>
</dbReference>
<dbReference type="GO" id="GO:0006935">
    <property type="term" value="P:chemotaxis"/>
    <property type="evidence" value="ECO:0007669"/>
    <property type="project" value="InterPro"/>
</dbReference>
<gene>
    <name evidence="10" type="ORF">PBAT_17890</name>
</gene>
<comment type="subcellular location">
    <subcellularLocation>
        <location evidence="1">Cell membrane</location>
    </subcellularLocation>
</comment>
<evidence type="ECO:0000256" key="7">
    <source>
        <dbReference type="SAM" id="Phobius"/>
    </source>
</evidence>
<feature type="domain" description="Methyl-accepting transducer" evidence="8">
    <location>
        <begin position="276"/>
        <end position="512"/>
    </location>
</feature>
<dbReference type="PANTHER" id="PTHR32089">
    <property type="entry name" value="METHYL-ACCEPTING CHEMOTAXIS PROTEIN MCPB"/>
    <property type="match status" value="1"/>
</dbReference>
<dbReference type="GO" id="GO:0007165">
    <property type="term" value="P:signal transduction"/>
    <property type="evidence" value="ECO:0007669"/>
    <property type="project" value="UniProtKB-KW"/>
</dbReference>
<keyword evidence="7" id="KW-1133">Transmembrane helix</keyword>
<organism evidence="10 11">
    <name type="scientific">Paenibacillus antarcticus</name>
    <dbReference type="NCBI Taxonomy" id="253703"/>
    <lineage>
        <taxon>Bacteria</taxon>
        <taxon>Bacillati</taxon>
        <taxon>Bacillota</taxon>
        <taxon>Bacilli</taxon>
        <taxon>Bacillales</taxon>
        <taxon>Paenibacillaceae</taxon>
        <taxon>Paenibacillus</taxon>
    </lineage>
</organism>
<comment type="similarity">
    <text evidence="5">Belongs to the methyl-accepting chemotaxis (MCP) protein family.</text>
</comment>
<evidence type="ECO:0000313" key="10">
    <source>
        <dbReference type="EMBL" id="OAB43575.1"/>
    </source>
</evidence>
<dbReference type="Gene3D" id="1.10.287.950">
    <property type="entry name" value="Methyl-accepting chemotaxis protein"/>
    <property type="match status" value="1"/>
</dbReference>
<dbReference type="OrthoDB" id="107771at2"/>
<dbReference type="Proteomes" id="UP000077355">
    <property type="component" value="Unassembled WGS sequence"/>
</dbReference>
<dbReference type="CDD" id="cd11386">
    <property type="entry name" value="MCP_signal"/>
    <property type="match status" value="1"/>
</dbReference>
<reference evidence="10 11" key="1">
    <citation type="submission" date="2016-03" db="EMBL/GenBank/DDBJ databases">
        <title>Draft genome sequence of Paenibacillus antarcticus CECT 5836.</title>
        <authorList>
            <person name="Shin S.-K."/>
            <person name="Yi H."/>
        </authorList>
    </citation>
    <scope>NUCLEOTIDE SEQUENCE [LARGE SCALE GENOMIC DNA]</scope>
    <source>
        <strain evidence="10 11">CECT 5836</strain>
    </source>
</reference>
<dbReference type="FunFam" id="1.10.287.950:FF:000001">
    <property type="entry name" value="Methyl-accepting chemotaxis sensory transducer"/>
    <property type="match status" value="1"/>
</dbReference>
<dbReference type="Gene3D" id="6.10.340.10">
    <property type="match status" value="1"/>
</dbReference>
<dbReference type="InterPro" id="IPR004090">
    <property type="entry name" value="Chemotax_Me-accpt_rcpt"/>
</dbReference>
<accession>A0A168LLY2</accession>
<evidence type="ECO:0000256" key="2">
    <source>
        <dbReference type="ARBA" id="ARBA00022475"/>
    </source>
</evidence>
<evidence type="ECO:0000259" key="9">
    <source>
        <dbReference type="PROSITE" id="PS50885"/>
    </source>
</evidence>
<evidence type="ECO:0000256" key="3">
    <source>
        <dbReference type="ARBA" id="ARBA00023136"/>
    </source>
</evidence>
<dbReference type="InterPro" id="IPR003660">
    <property type="entry name" value="HAMP_dom"/>
</dbReference>
<evidence type="ECO:0000259" key="8">
    <source>
        <dbReference type="PROSITE" id="PS50111"/>
    </source>
</evidence>
<keyword evidence="3 7" id="KW-0472">Membrane</keyword>
<dbReference type="SMART" id="SM00283">
    <property type="entry name" value="MA"/>
    <property type="match status" value="1"/>
</dbReference>
<evidence type="ECO:0000256" key="5">
    <source>
        <dbReference type="ARBA" id="ARBA00029447"/>
    </source>
</evidence>
<dbReference type="AlphaFoldDB" id="A0A168LLY2"/>
<protein>
    <submittedName>
        <fullName evidence="10">Chemotaxis protein</fullName>
    </submittedName>
</protein>
<keyword evidence="2" id="KW-1003">Cell membrane</keyword>
<name>A0A168LLY2_9BACL</name>
<evidence type="ECO:0000256" key="1">
    <source>
        <dbReference type="ARBA" id="ARBA00004236"/>
    </source>
</evidence>
<dbReference type="Pfam" id="PF12729">
    <property type="entry name" value="4HB_MCP_1"/>
    <property type="match status" value="1"/>
</dbReference>
<evidence type="ECO:0000313" key="11">
    <source>
        <dbReference type="Proteomes" id="UP000077355"/>
    </source>
</evidence>
<evidence type="ECO:0000256" key="4">
    <source>
        <dbReference type="ARBA" id="ARBA00023224"/>
    </source>
</evidence>
<dbReference type="PRINTS" id="PR00260">
    <property type="entry name" value="CHEMTRNSDUCR"/>
</dbReference>
<dbReference type="GO" id="GO:0004888">
    <property type="term" value="F:transmembrane signaling receptor activity"/>
    <property type="evidence" value="ECO:0007669"/>
    <property type="project" value="InterPro"/>
</dbReference>
<keyword evidence="7" id="KW-0812">Transmembrane</keyword>
<dbReference type="SUPFAM" id="SSF58104">
    <property type="entry name" value="Methyl-accepting chemotaxis protein (MCP) signaling domain"/>
    <property type="match status" value="1"/>
</dbReference>
<sequence length="562" mass="61150">MTIGKKLIGSFLIIALLLGITGVISSYYLNKIEGTYTDLIERRAVILSNILEAQVEVSKENSLLRGFMITKDAEFLDKLKKSYDNATSLISETEKLTQINEFKEALQHLDKSNQAFKLKYEQLIQMIQANEHHIKTTDFFVNEVMPLGTLLDPIADKLAKDQLKSMNEESEKSSLIVKNAIQNVAILSILAFILAVFIGYVCSRMISKPIVAMSEVAERIALGDLTIEDIKVKNNDEIGILAISFNQMTDNIRSLVRQISISSEQVASSSGELTASAEQTSQASEMITMSIQEVSTNAEMQSRNVNESVQSINEMSSGVQQIASSAQMTSFLTIETAQKAVEGNHSIQLTAKQMDLIHHTMNDLANAVTEMEEHSKEIELIVEVISEIAAQTNLLSLNAAIEAARAGEQGRGFAVVAGEVRKLAEQSSQSATQISQLVTAIKSGTHNVVVSTEAGVKEVSEGIQVVHTVGKLFEQIKRNIDEVSNQVQEISDASQQISASTEQVVHSIGLISDGSKTVAAESQSLAASTEEQLASMEEITSSASSLSSMAEELQDLVAKFKV</sequence>
<dbReference type="PANTHER" id="PTHR32089:SF112">
    <property type="entry name" value="LYSOZYME-LIKE PROTEIN-RELATED"/>
    <property type="match status" value="1"/>
</dbReference>